<dbReference type="InterPro" id="IPR047187">
    <property type="entry name" value="SF1_C_Upf1"/>
</dbReference>
<organism evidence="8 9">
    <name type="scientific">Eutrema salsugineum</name>
    <name type="common">Saltwater cress</name>
    <name type="synonym">Sisymbrium salsugineum</name>
    <dbReference type="NCBI Taxonomy" id="72664"/>
    <lineage>
        <taxon>Eukaryota</taxon>
        <taxon>Viridiplantae</taxon>
        <taxon>Streptophyta</taxon>
        <taxon>Embryophyta</taxon>
        <taxon>Tracheophyta</taxon>
        <taxon>Spermatophyta</taxon>
        <taxon>Magnoliopsida</taxon>
        <taxon>eudicotyledons</taxon>
        <taxon>Gunneridae</taxon>
        <taxon>Pentapetalae</taxon>
        <taxon>rosids</taxon>
        <taxon>malvids</taxon>
        <taxon>Brassicales</taxon>
        <taxon>Brassicaceae</taxon>
        <taxon>Eutremeae</taxon>
        <taxon>Eutrema</taxon>
    </lineage>
</organism>
<keyword evidence="9" id="KW-1185">Reference proteome</keyword>
<dbReference type="Gene3D" id="3.40.50.300">
    <property type="entry name" value="P-loop containing nucleotide triphosphate hydrolases"/>
    <property type="match status" value="3"/>
</dbReference>
<dbReference type="GO" id="GO:0016787">
    <property type="term" value="F:hydrolase activity"/>
    <property type="evidence" value="ECO:0007669"/>
    <property type="project" value="UniProtKB-KW"/>
</dbReference>
<evidence type="ECO:0000256" key="3">
    <source>
        <dbReference type="ARBA" id="ARBA00022806"/>
    </source>
</evidence>
<evidence type="ECO:0000256" key="4">
    <source>
        <dbReference type="ARBA" id="ARBA00022840"/>
    </source>
</evidence>
<evidence type="ECO:0000313" key="8">
    <source>
        <dbReference type="EMBL" id="ESQ51140.1"/>
    </source>
</evidence>
<accession>V4LKT3</accession>
<dbReference type="OMA" id="CSVRLIW"/>
<dbReference type="InterPro" id="IPR045055">
    <property type="entry name" value="DNA2/NAM7-like"/>
</dbReference>
<feature type="region of interest" description="Disordered" evidence="6">
    <location>
        <begin position="431"/>
        <end position="470"/>
    </location>
</feature>
<dbReference type="PANTHER" id="PTHR10887:SF468">
    <property type="entry name" value="P-LOOP CONTAINING NUCLEOSIDE TRIPHOSPHATE HYDROLASES SUPERFAMILY PROTEIN"/>
    <property type="match status" value="1"/>
</dbReference>
<dbReference type="FunFam" id="3.40.50.300:FF:005417">
    <property type="entry name" value="P-loop nucleoside triphosphate hydrolase superfamily protein"/>
    <property type="match status" value="1"/>
</dbReference>
<dbReference type="GO" id="GO:0005694">
    <property type="term" value="C:chromosome"/>
    <property type="evidence" value="ECO:0007669"/>
    <property type="project" value="UniProtKB-ARBA"/>
</dbReference>
<dbReference type="Gramene" id="ESQ51140">
    <property type="protein sequence ID" value="ESQ51140"/>
    <property type="gene ID" value="EUTSA_v10022968mg"/>
</dbReference>
<dbReference type="KEGG" id="eus:EUTSA_v10022968mg"/>
<sequence>MDTREIRRLMEKNEKTSLFARVCSWSIKDILNTDLYKEKIKTIPDRFSSVDEYFQCFVPHLLEETRTELFSSFKTLSKAPFFQIQSMEKRTNEFSGKSPIKLFHDITLVNALYEPNCGDKSAKYEPKCGDIIAMSLTEERPSRIDDLNPLLLAYVFSVFGDFKISVCLSRSISPDEKRSFRFGVFLMTLTTNNRIWNALHNEDANSTLIESVLQENALDTEQCVYCENDVDGSEYDHILNIIRSAKLNSSQEAAILGCIKTRNCKHKKSVKLIWGPPGTGKTKTVATLLSALVKLKCKTVVCAPTNTAIVQVASRLLALSKETVVCTPRNKAIVDVASRFLTLFKDYSTLEHTTYGMGSIVLSGNRERMGIRKKSVLEDVFFNHRISKLSGLFSTSSGWKQRLFSIKDFLENTEAKYEQHVHELEEEERIKKEEQEKEERIKKEKEKKKKEDQKNNEEAEKMKEVERMNEEVEKNNKKEVVKIPTFGEFVKKTFNGLSGALEIYIVDLFTHLPKPFVSSEDVKNMIAARQALQRVRYFLEENFSRDDFKKGSFKFNCFIRFITVDALEALSLLPESFGITGLDRYEDIRKFCPRNADIIFCTASGAADMKPERIGSIDLLVIDEAAQLKECESIAALRLQGLRHALLIGYEFQLPAMVHNDECEKAKFGRSLFERLVLIGHNKHLLDVQYRMHPSISRFPNKEFYGGKIKDAAVVQESFYRKCFLQGNMFGSFSFINVCRGKEDFGDGHSPKNMVEVAVISQIISSLYKVASEREKKMSVGVISPYKEQVRAIQEMIGHKYGSLSSWRFSLNVQSVDGFQGGEEDVIIISTVRSNGKGNIGFLSNRQRANVALTRARHCLWVIGNETTLALSGSVWAKLISESRARECFFDARDDRRLRDAMNDALLEDVSSSFASISI</sequence>
<dbReference type="InterPro" id="IPR041677">
    <property type="entry name" value="DNA2/NAM7_AAA_11"/>
</dbReference>
<evidence type="ECO:0000313" key="9">
    <source>
        <dbReference type="Proteomes" id="UP000030689"/>
    </source>
</evidence>
<name>V4LKT3_EUTSA</name>
<evidence type="ECO:0000256" key="6">
    <source>
        <dbReference type="SAM" id="MobiDB-lite"/>
    </source>
</evidence>
<proteinExistence type="predicted"/>
<evidence type="ECO:0000256" key="5">
    <source>
        <dbReference type="ARBA" id="ARBA00048432"/>
    </source>
</evidence>
<comment type="catalytic activity">
    <reaction evidence="5">
        <text>ATP + H2O = ADP + phosphate + H(+)</text>
        <dbReference type="Rhea" id="RHEA:13065"/>
        <dbReference type="ChEBI" id="CHEBI:15377"/>
        <dbReference type="ChEBI" id="CHEBI:15378"/>
        <dbReference type="ChEBI" id="CHEBI:30616"/>
        <dbReference type="ChEBI" id="CHEBI:43474"/>
        <dbReference type="ChEBI" id="CHEBI:456216"/>
        <dbReference type="EC" id="3.6.4.12"/>
    </reaction>
    <physiologicalReaction direction="left-to-right" evidence="5">
        <dbReference type="Rhea" id="RHEA:13066"/>
    </physiologicalReaction>
</comment>
<keyword evidence="4" id="KW-0067">ATP-binding</keyword>
<gene>
    <name evidence="8" type="ORF">EUTSA_v10022968mg</name>
</gene>
<evidence type="ECO:0000256" key="2">
    <source>
        <dbReference type="ARBA" id="ARBA00022801"/>
    </source>
</evidence>
<dbReference type="InterPro" id="IPR014001">
    <property type="entry name" value="Helicase_ATP-bd"/>
</dbReference>
<dbReference type="Pfam" id="PF13086">
    <property type="entry name" value="AAA_11"/>
    <property type="match status" value="2"/>
</dbReference>
<keyword evidence="3" id="KW-0347">Helicase</keyword>
<keyword evidence="2" id="KW-0378">Hydrolase</keyword>
<dbReference type="SMART" id="SM00487">
    <property type="entry name" value="DEXDc"/>
    <property type="match status" value="1"/>
</dbReference>
<dbReference type="CDD" id="cd18808">
    <property type="entry name" value="SF1_C_Upf1"/>
    <property type="match status" value="1"/>
</dbReference>
<reference evidence="8 9" key="1">
    <citation type="journal article" date="2013" name="Front. Plant Sci.">
        <title>The Reference Genome of the Halophytic Plant Eutrema salsugineum.</title>
        <authorList>
            <person name="Yang R."/>
            <person name="Jarvis D.E."/>
            <person name="Chen H."/>
            <person name="Beilstein M.A."/>
            <person name="Grimwood J."/>
            <person name="Jenkins J."/>
            <person name="Shu S."/>
            <person name="Prochnik S."/>
            <person name="Xin M."/>
            <person name="Ma C."/>
            <person name="Schmutz J."/>
            <person name="Wing R.A."/>
            <person name="Mitchell-Olds T."/>
            <person name="Schumaker K.S."/>
            <person name="Wang X."/>
        </authorList>
    </citation>
    <scope>NUCLEOTIDE SEQUENCE [LARGE SCALE GENOMIC DNA]</scope>
</reference>
<dbReference type="FunFam" id="3.40.50.300:FF:000326">
    <property type="entry name" value="P-loop containing nucleoside triphosphate hydrolase"/>
    <property type="match status" value="1"/>
</dbReference>
<dbReference type="STRING" id="72664.V4LKT3"/>
<dbReference type="SUPFAM" id="SSF52540">
    <property type="entry name" value="P-loop containing nucleoside triphosphate hydrolases"/>
    <property type="match status" value="1"/>
</dbReference>
<dbReference type="eggNOG" id="KOG1801">
    <property type="taxonomic scope" value="Eukaryota"/>
</dbReference>
<protein>
    <recommendedName>
        <fullName evidence="7">Helicase ATP-binding domain-containing protein</fullName>
    </recommendedName>
</protein>
<dbReference type="Proteomes" id="UP000030689">
    <property type="component" value="Unassembled WGS sequence"/>
</dbReference>
<dbReference type="GO" id="GO:0005524">
    <property type="term" value="F:ATP binding"/>
    <property type="evidence" value="ECO:0007669"/>
    <property type="project" value="UniProtKB-KW"/>
</dbReference>
<dbReference type="EMBL" id="KI517392">
    <property type="protein sequence ID" value="ESQ51140.1"/>
    <property type="molecule type" value="Genomic_DNA"/>
</dbReference>
<dbReference type="AlphaFoldDB" id="V4LKT3"/>
<dbReference type="GO" id="GO:0003678">
    <property type="term" value="F:DNA helicase activity"/>
    <property type="evidence" value="ECO:0007669"/>
    <property type="project" value="UniProtKB-EC"/>
</dbReference>
<dbReference type="InterPro" id="IPR041679">
    <property type="entry name" value="DNA2/NAM7-like_C"/>
</dbReference>
<feature type="domain" description="Helicase ATP-binding" evidence="7">
    <location>
        <begin position="243"/>
        <end position="673"/>
    </location>
</feature>
<evidence type="ECO:0000259" key="7">
    <source>
        <dbReference type="SMART" id="SM00487"/>
    </source>
</evidence>
<evidence type="ECO:0000256" key="1">
    <source>
        <dbReference type="ARBA" id="ARBA00022741"/>
    </source>
</evidence>
<keyword evidence="1" id="KW-0547">Nucleotide-binding</keyword>
<dbReference type="PANTHER" id="PTHR10887">
    <property type="entry name" value="DNA2/NAM7 HELICASE FAMILY"/>
    <property type="match status" value="1"/>
</dbReference>
<dbReference type="Pfam" id="PF13087">
    <property type="entry name" value="AAA_12"/>
    <property type="match status" value="1"/>
</dbReference>
<dbReference type="InterPro" id="IPR027417">
    <property type="entry name" value="P-loop_NTPase"/>
</dbReference>